<reference evidence="5 6" key="1">
    <citation type="journal article" date="2021" name="ISME Commun">
        <title>Automated analysis of genomic sequences facilitates high-throughput and comprehensive description of bacteria.</title>
        <authorList>
            <person name="Hitch T.C.A."/>
        </authorList>
    </citation>
    <scope>NUCLEOTIDE SEQUENCE [LARGE SCALE GENOMIC DNA]</scope>
    <source>
        <strain evidence="5 6">Sanger_34</strain>
    </source>
</reference>
<evidence type="ECO:0000313" key="6">
    <source>
        <dbReference type="Proteomes" id="UP001652397"/>
    </source>
</evidence>
<keyword evidence="4" id="KW-0812">Transmembrane</keyword>
<evidence type="ECO:0000256" key="1">
    <source>
        <dbReference type="ARBA" id="ARBA00023015"/>
    </source>
</evidence>
<comment type="caution">
    <text evidence="5">The sequence shown here is derived from an EMBL/GenBank/DDBJ whole genome shotgun (WGS) entry which is preliminary data.</text>
</comment>
<evidence type="ECO:0000313" key="5">
    <source>
        <dbReference type="EMBL" id="MCU6789444.1"/>
    </source>
</evidence>
<evidence type="ECO:0000256" key="2">
    <source>
        <dbReference type="ARBA" id="ARBA00023082"/>
    </source>
</evidence>
<dbReference type="Proteomes" id="UP001652397">
    <property type="component" value="Unassembled WGS sequence"/>
</dbReference>
<protein>
    <submittedName>
        <fullName evidence="5">Sigma-70 family RNA polymerase sigma factor</fullName>
    </submittedName>
</protein>
<dbReference type="Gene3D" id="1.10.1740.10">
    <property type="match status" value="1"/>
</dbReference>
<proteinExistence type="predicted"/>
<dbReference type="InterPro" id="IPR013325">
    <property type="entry name" value="RNA_pol_sigma_r2"/>
</dbReference>
<dbReference type="InterPro" id="IPR039425">
    <property type="entry name" value="RNA_pol_sigma-70-like"/>
</dbReference>
<keyword evidence="4" id="KW-0472">Membrane</keyword>
<keyword evidence="1" id="KW-0805">Transcription regulation</keyword>
<dbReference type="NCBIfam" id="TIGR02937">
    <property type="entry name" value="sigma70-ECF"/>
    <property type="match status" value="1"/>
</dbReference>
<evidence type="ECO:0000256" key="4">
    <source>
        <dbReference type="SAM" id="Phobius"/>
    </source>
</evidence>
<dbReference type="PANTHER" id="PTHR43133">
    <property type="entry name" value="RNA POLYMERASE ECF-TYPE SIGMA FACTO"/>
    <property type="match status" value="1"/>
</dbReference>
<name>A0ABT2U6P2_9FIRM</name>
<dbReference type="SUPFAM" id="SSF88946">
    <property type="entry name" value="Sigma2 domain of RNA polymerase sigma factors"/>
    <property type="match status" value="1"/>
</dbReference>
<keyword evidence="4" id="KW-1133">Transmembrane helix</keyword>
<feature type="transmembrane region" description="Helical" evidence="4">
    <location>
        <begin position="153"/>
        <end position="180"/>
    </location>
</feature>
<sequence>MMRYLSQEKNELRRRPVVIGFYLIDSSIQITIEECYKRYYAELVQLVEYIVHHHDLSEDIVQNLFVELLQSHSMRKVMNLQHLKQYFRLAARCRAYDWLRLCERMRIAPTSGAVPVPMLEADTDPENHIMLVEQIQKIEIFLAMQQVRNRKIFLLYLSGIGVRSLAQIFGIATTTVYAILGKMRRSLKVFLHMEEKAQ</sequence>
<keyword evidence="3" id="KW-0804">Transcription</keyword>
<gene>
    <name evidence="5" type="ORF">OCV66_10145</name>
</gene>
<accession>A0ABT2U6P2</accession>
<dbReference type="EMBL" id="JAOQJE010000008">
    <property type="protein sequence ID" value="MCU6789444.1"/>
    <property type="molecule type" value="Genomic_DNA"/>
</dbReference>
<dbReference type="PANTHER" id="PTHR43133:SF46">
    <property type="entry name" value="RNA POLYMERASE SIGMA-70 FACTOR ECF SUBFAMILY"/>
    <property type="match status" value="1"/>
</dbReference>
<keyword evidence="2" id="KW-0731">Sigma factor</keyword>
<keyword evidence="6" id="KW-1185">Reference proteome</keyword>
<evidence type="ECO:0000256" key="3">
    <source>
        <dbReference type="ARBA" id="ARBA00023163"/>
    </source>
</evidence>
<dbReference type="InterPro" id="IPR014284">
    <property type="entry name" value="RNA_pol_sigma-70_dom"/>
</dbReference>
<organism evidence="5 6">
    <name type="scientific">Agathobaculum ammoniilyticum</name>
    <dbReference type="NCBI Taxonomy" id="2981778"/>
    <lineage>
        <taxon>Bacteria</taxon>
        <taxon>Bacillati</taxon>
        <taxon>Bacillota</taxon>
        <taxon>Clostridia</taxon>
        <taxon>Eubacteriales</taxon>
        <taxon>Butyricicoccaceae</taxon>
        <taxon>Agathobaculum</taxon>
    </lineage>
</organism>